<feature type="domain" description="Major facilitator superfamily (MFS) profile" evidence="6">
    <location>
        <begin position="101"/>
        <end position="521"/>
    </location>
</feature>
<comment type="subcellular location">
    <subcellularLocation>
        <location evidence="1">Membrane</location>
        <topology evidence="1">Multi-pass membrane protein</topology>
    </subcellularLocation>
</comment>
<organism evidence="7 8">
    <name type="scientific">Chironomus riparius</name>
    <dbReference type="NCBI Taxonomy" id="315576"/>
    <lineage>
        <taxon>Eukaryota</taxon>
        <taxon>Metazoa</taxon>
        <taxon>Ecdysozoa</taxon>
        <taxon>Arthropoda</taxon>
        <taxon>Hexapoda</taxon>
        <taxon>Insecta</taxon>
        <taxon>Pterygota</taxon>
        <taxon>Neoptera</taxon>
        <taxon>Endopterygota</taxon>
        <taxon>Diptera</taxon>
        <taxon>Nematocera</taxon>
        <taxon>Chironomoidea</taxon>
        <taxon>Chironomidae</taxon>
        <taxon>Chironominae</taxon>
        <taxon>Chironomus</taxon>
    </lineage>
</organism>
<reference evidence="7" key="2">
    <citation type="submission" date="2022-10" db="EMBL/GenBank/DDBJ databases">
        <authorList>
            <consortium name="ENA_rothamsted_submissions"/>
            <consortium name="culmorum"/>
            <person name="King R."/>
        </authorList>
    </citation>
    <scope>NUCLEOTIDE SEQUENCE</scope>
</reference>
<dbReference type="OrthoDB" id="5296287at2759"/>
<feature type="transmembrane region" description="Helical" evidence="5">
    <location>
        <begin position="377"/>
        <end position="396"/>
    </location>
</feature>
<dbReference type="Gene3D" id="1.20.1250.20">
    <property type="entry name" value="MFS general substrate transporter like domains"/>
    <property type="match status" value="1"/>
</dbReference>
<evidence type="ECO:0000256" key="4">
    <source>
        <dbReference type="ARBA" id="ARBA00023136"/>
    </source>
</evidence>
<dbReference type="SUPFAM" id="SSF103473">
    <property type="entry name" value="MFS general substrate transporter"/>
    <property type="match status" value="1"/>
</dbReference>
<keyword evidence="8" id="KW-1185">Reference proteome</keyword>
<feature type="transmembrane region" description="Helical" evidence="5">
    <location>
        <begin position="468"/>
        <end position="491"/>
    </location>
</feature>
<feature type="transmembrane region" description="Helical" evidence="5">
    <location>
        <begin position="200"/>
        <end position="224"/>
    </location>
</feature>
<keyword evidence="4 5" id="KW-0472">Membrane</keyword>
<proteinExistence type="predicted"/>
<feature type="transmembrane region" description="Helical" evidence="5">
    <location>
        <begin position="408"/>
        <end position="428"/>
    </location>
</feature>
<feature type="transmembrane region" description="Helical" evidence="5">
    <location>
        <begin position="177"/>
        <end position="194"/>
    </location>
</feature>
<feature type="transmembrane region" description="Helical" evidence="5">
    <location>
        <begin position="497"/>
        <end position="516"/>
    </location>
</feature>
<evidence type="ECO:0000256" key="3">
    <source>
        <dbReference type="ARBA" id="ARBA00022989"/>
    </source>
</evidence>
<evidence type="ECO:0000313" key="8">
    <source>
        <dbReference type="Proteomes" id="UP001153620"/>
    </source>
</evidence>
<name>A0A9N9RIC5_9DIPT</name>
<evidence type="ECO:0000259" key="6">
    <source>
        <dbReference type="PROSITE" id="PS50850"/>
    </source>
</evidence>
<evidence type="ECO:0000256" key="2">
    <source>
        <dbReference type="ARBA" id="ARBA00022692"/>
    </source>
</evidence>
<feature type="transmembrane region" description="Helical" evidence="5">
    <location>
        <begin position="434"/>
        <end position="456"/>
    </location>
</feature>
<keyword evidence="3 5" id="KW-1133">Transmembrane helix</keyword>
<dbReference type="AlphaFoldDB" id="A0A9N9RIC5"/>
<protein>
    <recommendedName>
        <fullName evidence="6">Major facilitator superfamily (MFS) profile domain-containing protein</fullName>
    </recommendedName>
</protein>
<dbReference type="GO" id="GO:0016020">
    <property type="term" value="C:membrane"/>
    <property type="evidence" value="ECO:0007669"/>
    <property type="project" value="UniProtKB-SubCell"/>
</dbReference>
<dbReference type="EMBL" id="OU895877">
    <property type="protein sequence ID" value="CAG9797621.1"/>
    <property type="molecule type" value="Genomic_DNA"/>
</dbReference>
<feature type="transmembrane region" description="Helical" evidence="5">
    <location>
        <begin position="348"/>
        <end position="365"/>
    </location>
</feature>
<dbReference type="PROSITE" id="PS50850">
    <property type="entry name" value="MFS"/>
    <property type="match status" value="1"/>
</dbReference>
<reference evidence="7" key="1">
    <citation type="submission" date="2022-01" db="EMBL/GenBank/DDBJ databases">
        <authorList>
            <person name="King R."/>
        </authorList>
    </citation>
    <scope>NUCLEOTIDE SEQUENCE</scope>
</reference>
<evidence type="ECO:0000256" key="5">
    <source>
        <dbReference type="SAM" id="Phobius"/>
    </source>
</evidence>
<dbReference type="InterPro" id="IPR005828">
    <property type="entry name" value="MFS_sugar_transport-like"/>
</dbReference>
<accession>A0A9N9RIC5</accession>
<dbReference type="GO" id="GO:0022857">
    <property type="term" value="F:transmembrane transporter activity"/>
    <property type="evidence" value="ECO:0007669"/>
    <property type="project" value="InterPro"/>
</dbReference>
<dbReference type="Proteomes" id="UP001153620">
    <property type="component" value="Chromosome 1"/>
</dbReference>
<dbReference type="InterPro" id="IPR020846">
    <property type="entry name" value="MFS_dom"/>
</dbReference>
<evidence type="ECO:0000313" key="7">
    <source>
        <dbReference type="EMBL" id="CAG9797621.1"/>
    </source>
</evidence>
<feature type="transmembrane region" description="Helical" evidence="5">
    <location>
        <begin position="261"/>
        <end position="278"/>
    </location>
</feature>
<dbReference type="PANTHER" id="PTHR24064">
    <property type="entry name" value="SOLUTE CARRIER FAMILY 22 MEMBER"/>
    <property type="match status" value="1"/>
</dbReference>
<gene>
    <name evidence="7" type="ORF">CHIRRI_LOCUS610</name>
</gene>
<sequence>MSEDGENAAFDKIMELVGNDGKFQRVFNHFYNVALVCFASMSFMNIVMVLNEPDHTCRVPGHEKYNISSNEWMDLMIPWETDNRGILTKSGCNMYNTSAYEHLPISEWNFTKSDEISCVHGYEYNKTWYERTTVSDQDWICEKALYQTNVFVWHRVGEVVGTFLFGQLGDTIGRRPVFYISVIIIILGRIMTTLTASNYLLYAIASLISLLTSMSIFLSPLIIAMETSKEEDRGKIAMLQCVGWTIGISIMPLVFWVVRDWVWFLMITTLPIGLFALYPKYMIESPRWLATKRHLARCANELNKIAKINGKKIEITEKMLTEMLPDEKVEDVFGIASLFTGWRLAKNTVLIVICWTNVSIVYYVLILNSTRMGGNPFLSFLYQSAIELPAFIFGRWMSDRIGRRFSNAIAFLAMSIACVPAAMAARNIEDEHILTMIVVFIKFCTSITFFAVNLQSMEVYPTCLRQSGIAVGSIIGNSLAVCGPYIVYVGTEYDVRYTYFILGGLCFMGFCSAMFLPETLHHQLPNTLHEAKKFGKTQKFWTLPKKPQPVHEEELESLAKLNNNNQQKVKV</sequence>
<evidence type="ECO:0000256" key="1">
    <source>
        <dbReference type="ARBA" id="ARBA00004141"/>
    </source>
</evidence>
<feature type="transmembrane region" description="Helical" evidence="5">
    <location>
        <begin position="236"/>
        <end position="255"/>
    </location>
</feature>
<feature type="transmembrane region" description="Helical" evidence="5">
    <location>
        <begin position="30"/>
        <end position="50"/>
    </location>
</feature>
<dbReference type="Pfam" id="PF00083">
    <property type="entry name" value="Sugar_tr"/>
    <property type="match status" value="1"/>
</dbReference>
<dbReference type="InterPro" id="IPR036259">
    <property type="entry name" value="MFS_trans_sf"/>
</dbReference>
<keyword evidence="2 5" id="KW-0812">Transmembrane</keyword>